<evidence type="ECO:0000313" key="3">
    <source>
        <dbReference type="Proteomes" id="UP000317171"/>
    </source>
</evidence>
<reference evidence="2 3" key="1">
    <citation type="submission" date="2019-02" db="EMBL/GenBank/DDBJ databases">
        <title>Deep-cultivation of Planctomycetes and their phenomic and genomic characterization uncovers novel biology.</title>
        <authorList>
            <person name="Wiegand S."/>
            <person name="Jogler M."/>
            <person name="Boedeker C."/>
            <person name="Pinto D."/>
            <person name="Vollmers J."/>
            <person name="Rivas-Marin E."/>
            <person name="Kohn T."/>
            <person name="Peeters S.H."/>
            <person name="Heuer A."/>
            <person name="Rast P."/>
            <person name="Oberbeckmann S."/>
            <person name="Bunk B."/>
            <person name="Jeske O."/>
            <person name="Meyerdierks A."/>
            <person name="Storesund J.E."/>
            <person name="Kallscheuer N."/>
            <person name="Luecker S."/>
            <person name="Lage O.M."/>
            <person name="Pohl T."/>
            <person name="Merkel B.J."/>
            <person name="Hornburger P."/>
            <person name="Mueller R.-W."/>
            <person name="Bruemmer F."/>
            <person name="Labrenz M."/>
            <person name="Spormann A.M."/>
            <person name="Op den Camp H."/>
            <person name="Overmann J."/>
            <person name="Amann R."/>
            <person name="Jetten M.S.M."/>
            <person name="Mascher T."/>
            <person name="Medema M.H."/>
            <person name="Devos D.P."/>
            <person name="Kaster A.-K."/>
            <person name="Ovreas L."/>
            <person name="Rohde M."/>
            <person name="Galperin M.Y."/>
            <person name="Jogler C."/>
        </authorList>
    </citation>
    <scope>NUCLEOTIDE SEQUENCE [LARGE SCALE GENOMIC DNA]</scope>
    <source>
        <strain evidence="2 3">Pan241w</strain>
    </source>
</reference>
<dbReference type="AlphaFoldDB" id="A0A517RG59"/>
<dbReference type="Gene3D" id="2.120.10.30">
    <property type="entry name" value="TolB, C-terminal domain"/>
    <property type="match status" value="1"/>
</dbReference>
<keyword evidence="1" id="KW-1133">Transmembrane helix</keyword>
<protein>
    <recommendedName>
        <fullName evidence="4">WD40-like Beta Propeller Repeat protein</fullName>
    </recommendedName>
</protein>
<gene>
    <name evidence="2" type="ORF">Pan241w_29610</name>
</gene>
<evidence type="ECO:0000313" key="2">
    <source>
        <dbReference type="EMBL" id="QDT42866.1"/>
    </source>
</evidence>
<accession>A0A517RG59</accession>
<dbReference type="RefSeq" id="WP_145216805.1">
    <property type="nucleotide sequence ID" value="NZ_CP036269.1"/>
</dbReference>
<organism evidence="2 3">
    <name type="scientific">Gimesia alba</name>
    <dbReference type="NCBI Taxonomy" id="2527973"/>
    <lineage>
        <taxon>Bacteria</taxon>
        <taxon>Pseudomonadati</taxon>
        <taxon>Planctomycetota</taxon>
        <taxon>Planctomycetia</taxon>
        <taxon>Planctomycetales</taxon>
        <taxon>Planctomycetaceae</taxon>
        <taxon>Gimesia</taxon>
    </lineage>
</organism>
<proteinExistence type="predicted"/>
<dbReference type="InterPro" id="IPR011042">
    <property type="entry name" value="6-blade_b-propeller_TolB-like"/>
</dbReference>
<keyword evidence="1" id="KW-0472">Membrane</keyword>
<dbReference type="EMBL" id="CP036269">
    <property type="protein sequence ID" value="QDT42866.1"/>
    <property type="molecule type" value="Genomic_DNA"/>
</dbReference>
<keyword evidence="3" id="KW-1185">Reference proteome</keyword>
<feature type="transmembrane region" description="Helical" evidence="1">
    <location>
        <begin position="7"/>
        <end position="24"/>
    </location>
</feature>
<evidence type="ECO:0000256" key="1">
    <source>
        <dbReference type="SAM" id="Phobius"/>
    </source>
</evidence>
<dbReference type="KEGG" id="gaz:Pan241w_29610"/>
<dbReference type="Proteomes" id="UP000317171">
    <property type="component" value="Chromosome"/>
</dbReference>
<sequence length="309" mass="33984">MNIQTAVIAVGFTIVIGISISWWVNSPTKFPEPTGATSAPANAIRAPKPKTATLPDLVPNTAELLPGFEKREPCFSPALTPDLLSIIFSMAGRVGSGFDLYESTRPSIDDPFGDPVLLETTVSPETEAYPAISPNGLELIYVKSDINPTLWIAKRKSRQEPFQENKLWEAVGKVDASIRVGTPQFLDANRVVFSKLEKNGSRSLWLVQRSGTKFRNPKLFVQQQGAEALFLSKNGLRAYYPHIEGGLYLVSRAALSHQYGLPLPLTSKEQTGPIDGTIWVSPQEDVLIYCSPGLQKEIGSSRRLWQIAF</sequence>
<dbReference type="OrthoDB" id="284157at2"/>
<keyword evidence="1" id="KW-0812">Transmembrane</keyword>
<evidence type="ECO:0008006" key="4">
    <source>
        <dbReference type="Google" id="ProtNLM"/>
    </source>
</evidence>
<name>A0A517RG59_9PLAN</name>